<evidence type="ECO:0000259" key="7">
    <source>
        <dbReference type="PROSITE" id="PS52018"/>
    </source>
</evidence>
<feature type="domain" description="DarT" evidence="7">
    <location>
        <begin position="12"/>
        <end position="192"/>
    </location>
</feature>
<comment type="catalytic activity">
    <reaction evidence="6">
        <text>a thymidine in DNA + NAD(+) = an N-(ADP-alpha-D-ribosyl)-thymidine in DNA + nicotinamide + H(+)</text>
        <dbReference type="Rhea" id="RHEA:71651"/>
        <dbReference type="Rhea" id="RHEA-COMP:13556"/>
        <dbReference type="Rhea" id="RHEA-COMP:18051"/>
        <dbReference type="ChEBI" id="CHEBI:15378"/>
        <dbReference type="ChEBI" id="CHEBI:17154"/>
        <dbReference type="ChEBI" id="CHEBI:57540"/>
        <dbReference type="ChEBI" id="CHEBI:137386"/>
        <dbReference type="ChEBI" id="CHEBI:191199"/>
    </reaction>
</comment>
<evidence type="ECO:0000256" key="4">
    <source>
        <dbReference type="ARBA" id="ARBA00022695"/>
    </source>
</evidence>
<keyword evidence="2 6" id="KW-0328">Glycosyltransferase</keyword>
<dbReference type="Proteomes" id="UP000518904">
    <property type="component" value="Unassembled WGS sequence"/>
</dbReference>
<dbReference type="GO" id="GO:0016757">
    <property type="term" value="F:glycosyltransferase activity"/>
    <property type="evidence" value="ECO:0007669"/>
    <property type="project" value="UniProtKB-UniRule"/>
</dbReference>
<dbReference type="Pfam" id="PF14487">
    <property type="entry name" value="DarT"/>
    <property type="match status" value="1"/>
</dbReference>
<dbReference type="AlphaFoldDB" id="A0A7Y0SHS1"/>
<evidence type="ECO:0000256" key="1">
    <source>
        <dbReference type="ARBA" id="ARBA00022649"/>
    </source>
</evidence>
<evidence type="ECO:0000313" key="8">
    <source>
        <dbReference type="EMBL" id="NMU83775.1"/>
    </source>
</evidence>
<evidence type="ECO:0000313" key="9">
    <source>
        <dbReference type="Proteomes" id="UP000518904"/>
    </source>
</evidence>
<keyword evidence="5 6" id="KW-0238">DNA-binding</keyword>
<proteinExistence type="inferred from homology"/>
<protein>
    <submittedName>
        <fullName evidence="8">DUF4433 domain-containing protein</fullName>
    </submittedName>
</protein>
<feature type="binding site" evidence="6">
    <location>
        <begin position="16"/>
        <end position="18"/>
    </location>
    <ligand>
        <name>NAD(+)</name>
        <dbReference type="ChEBI" id="CHEBI:57540"/>
    </ligand>
</feature>
<evidence type="ECO:0000256" key="6">
    <source>
        <dbReference type="PROSITE-ProRule" id="PRU01362"/>
    </source>
</evidence>
<dbReference type="PROSITE" id="PS52018">
    <property type="entry name" value="DART"/>
    <property type="match status" value="1"/>
</dbReference>
<name>A0A7Y0SHS1_VIBPH</name>
<evidence type="ECO:0000256" key="5">
    <source>
        <dbReference type="ARBA" id="ARBA00023125"/>
    </source>
</evidence>
<dbReference type="GO" id="GO:0016779">
    <property type="term" value="F:nucleotidyltransferase activity"/>
    <property type="evidence" value="ECO:0007669"/>
    <property type="project" value="UniProtKB-UniRule"/>
</dbReference>
<comment type="caution">
    <text evidence="8">The sequence shown here is derived from an EMBL/GenBank/DDBJ whole genome shotgun (WGS) entry which is preliminary data.</text>
</comment>
<evidence type="ECO:0000256" key="3">
    <source>
        <dbReference type="ARBA" id="ARBA00022679"/>
    </source>
</evidence>
<dbReference type="EMBL" id="JABCLB010001107">
    <property type="protein sequence ID" value="NMU83775.1"/>
    <property type="molecule type" value="Genomic_DNA"/>
</dbReference>
<keyword evidence="1 6" id="KW-1277">Toxin-antitoxin system</keyword>
<organism evidence="8 9">
    <name type="scientific">Vibrio parahaemolyticus</name>
    <dbReference type="NCBI Taxonomy" id="670"/>
    <lineage>
        <taxon>Bacteria</taxon>
        <taxon>Pseudomonadati</taxon>
        <taxon>Pseudomonadota</taxon>
        <taxon>Gammaproteobacteria</taxon>
        <taxon>Vibrionales</taxon>
        <taxon>Vibrionaceae</taxon>
        <taxon>Vibrio</taxon>
    </lineage>
</organism>
<reference evidence="8 9" key="1">
    <citation type="submission" date="2020-04" db="EMBL/GenBank/DDBJ databases">
        <title>Whole-genome sequencing of Vibrio spp. from China reveals different genetic environments of blaCTX-M-14 among diverse lineages.</title>
        <authorList>
            <person name="Zheng Z."/>
            <person name="Ye L."/>
            <person name="Chen S."/>
        </authorList>
    </citation>
    <scope>NUCLEOTIDE SEQUENCE [LARGE SCALE GENOMIC DNA]</scope>
    <source>
        <strain evidence="8 9">Vb0551</strain>
    </source>
</reference>
<feature type="binding site" evidence="6">
    <location>
        <position position="52"/>
    </location>
    <ligand>
        <name>NAD(+)</name>
        <dbReference type="ChEBI" id="CHEBI:57540"/>
    </ligand>
</feature>
<feature type="active site" description="Proton acceptor" evidence="6">
    <location>
        <position position="52"/>
    </location>
</feature>
<comment type="caution">
    <text evidence="6">Lacks conserved residue(s) required for the propagation of feature annotation.</text>
</comment>
<evidence type="ECO:0000256" key="2">
    <source>
        <dbReference type="ARBA" id="ARBA00022676"/>
    </source>
</evidence>
<keyword evidence="4 6" id="KW-0548">Nucleotidyltransferase</keyword>
<keyword evidence="3 6" id="KW-0808">Transferase</keyword>
<sequence length="193" mass="22059">MNMSVRDYKNGRLLYHITSIQNLPSILKEGLLPRNQRKPVVDVADQEILTGRAKHGLDSMVPFHFFADNPFDGRVQKDHPQETFVFIGIPRTHANSNNWKISAKHPLNGEFELLDYAKGIETIDWDAMNARDYTTREGKSVCMAECLSPKAVSANDFQQIFVKSDQDKQTVEAMLRDFGIKCWVNTNTHMFAN</sequence>
<comment type="similarity">
    <text evidence="6">Belongs to the DarT ADP-ribosyltransferase family.</text>
</comment>
<dbReference type="InterPro" id="IPR029494">
    <property type="entry name" value="DarT"/>
</dbReference>
<accession>A0A7Y0SHS1</accession>
<gene>
    <name evidence="8" type="ORF">HKB16_12840</name>
</gene>
<feature type="active site" evidence="6">
    <location>
        <position position="145"/>
    </location>
</feature>
<dbReference type="GO" id="GO:0003677">
    <property type="term" value="F:DNA binding"/>
    <property type="evidence" value="ECO:0007669"/>
    <property type="project" value="UniProtKB-UniRule"/>
</dbReference>